<feature type="non-terminal residue" evidence="3">
    <location>
        <position position="1"/>
    </location>
</feature>
<protein>
    <recommendedName>
        <fullName evidence="5">Acid phosphatase</fullName>
    </recommendedName>
</protein>
<sequence length="202" mass="22445">MSRLATVLLLASSVRLAAAATAQIFAPASKGPLVQSANYTSFSNSTLKDRPTCKGKAFNRIIQVWLENTDFATAASTPIFEALAEQGILLTNYNAVTHPSEPNYVAAIGGEFFGMHDDNMYHIPSNISTVVDLLEDKGVTWATYQENMPTDEFYGFNYNAKNYITPAAADYPYYVRKHNPLIIYDAVSQDPKRVKRVRTFND</sequence>
<dbReference type="EMBL" id="JARIHO010000112">
    <property type="protein sequence ID" value="KAJ7302712.1"/>
    <property type="molecule type" value="Genomic_DNA"/>
</dbReference>
<dbReference type="InterPro" id="IPR017850">
    <property type="entry name" value="Alkaline_phosphatase_core_sf"/>
</dbReference>
<feature type="chain" id="PRO_5042223383" description="Acid phosphatase" evidence="2">
    <location>
        <begin position="20"/>
        <end position="202"/>
    </location>
</feature>
<dbReference type="GO" id="GO:0016788">
    <property type="term" value="F:hydrolase activity, acting on ester bonds"/>
    <property type="evidence" value="ECO:0007669"/>
    <property type="project" value="InterPro"/>
</dbReference>
<gene>
    <name evidence="3" type="ORF">DFH08DRAFT_794280</name>
</gene>
<dbReference type="InterPro" id="IPR007312">
    <property type="entry name" value="Phosphoesterase"/>
</dbReference>
<keyword evidence="1" id="KW-0378">Hydrolase</keyword>
<dbReference type="PANTHER" id="PTHR31956:SF8">
    <property type="entry name" value="ACID PHOSPHATASE PHOA (AFU_ORTHOLOGUE AFUA_1G03570)"/>
    <property type="match status" value="1"/>
</dbReference>
<comment type="caution">
    <text evidence="3">The sequence shown here is derived from an EMBL/GenBank/DDBJ whole genome shotgun (WGS) entry which is preliminary data.</text>
</comment>
<evidence type="ECO:0000313" key="3">
    <source>
        <dbReference type="EMBL" id="KAJ7302712.1"/>
    </source>
</evidence>
<dbReference type="SUPFAM" id="SSF53649">
    <property type="entry name" value="Alkaline phosphatase-like"/>
    <property type="match status" value="1"/>
</dbReference>
<evidence type="ECO:0000256" key="1">
    <source>
        <dbReference type="ARBA" id="ARBA00022801"/>
    </source>
</evidence>
<organism evidence="3 4">
    <name type="scientific">Mycena albidolilacea</name>
    <dbReference type="NCBI Taxonomy" id="1033008"/>
    <lineage>
        <taxon>Eukaryota</taxon>
        <taxon>Fungi</taxon>
        <taxon>Dikarya</taxon>
        <taxon>Basidiomycota</taxon>
        <taxon>Agaricomycotina</taxon>
        <taxon>Agaricomycetes</taxon>
        <taxon>Agaricomycetidae</taxon>
        <taxon>Agaricales</taxon>
        <taxon>Marasmiineae</taxon>
        <taxon>Mycenaceae</taxon>
        <taxon>Mycena</taxon>
    </lineage>
</organism>
<feature type="signal peptide" evidence="2">
    <location>
        <begin position="1"/>
        <end position="19"/>
    </location>
</feature>
<reference evidence="3" key="1">
    <citation type="submission" date="2023-03" db="EMBL/GenBank/DDBJ databases">
        <title>Massive genome expansion in bonnet fungi (Mycena s.s.) driven by repeated elements and novel gene families across ecological guilds.</title>
        <authorList>
            <consortium name="Lawrence Berkeley National Laboratory"/>
            <person name="Harder C.B."/>
            <person name="Miyauchi S."/>
            <person name="Viragh M."/>
            <person name="Kuo A."/>
            <person name="Thoen E."/>
            <person name="Andreopoulos B."/>
            <person name="Lu D."/>
            <person name="Skrede I."/>
            <person name="Drula E."/>
            <person name="Henrissat B."/>
            <person name="Morin E."/>
            <person name="Kohler A."/>
            <person name="Barry K."/>
            <person name="LaButti K."/>
            <person name="Morin E."/>
            <person name="Salamov A."/>
            <person name="Lipzen A."/>
            <person name="Mereny Z."/>
            <person name="Hegedus B."/>
            <person name="Baldrian P."/>
            <person name="Stursova M."/>
            <person name="Weitz H."/>
            <person name="Taylor A."/>
            <person name="Grigoriev I.V."/>
            <person name="Nagy L.G."/>
            <person name="Martin F."/>
            <person name="Kauserud H."/>
        </authorList>
    </citation>
    <scope>NUCLEOTIDE SEQUENCE</scope>
    <source>
        <strain evidence="3">CBHHK002</strain>
    </source>
</reference>
<keyword evidence="4" id="KW-1185">Reference proteome</keyword>
<proteinExistence type="predicted"/>
<keyword evidence="2" id="KW-0732">Signal</keyword>
<dbReference type="AlphaFoldDB" id="A0AAD7E894"/>
<name>A0AAD7E894_9AGAR</name>
<accession>A0AAD7E894</accession>
<evidence type="ECO:0008006" key="5">
    <source>
        <dbReference type="Google" id="ProtNLM"/>
    </source>
</evidence>
<evidence type="ECO:0000313" key="4">
    <source>
        <dbReference type="Proteomes" id="UP001218218"/>
    </source>
</evidence>
<dbReference type="GO" id="GO:0009395">
    <property type="term" value="P:phospholipid catabolic process"/>
    <property type="evidence" value="ECO:0007669"/>
    <property type="project" value="TreeGrafter"/>
</dbReference>
<dbReference type="Proteomes" id="UP001218218">
    <property type="component" value="Unassembled WGS sequence"/>
</dbReference>
<dbReference type="Pfam" id="PF04185">
    <property type="entry name" value="Phosphoesterase"/>
    <property type="match status" value="1"/>
</dbReference>
<dbReference type="PANTHER" id="PTHR31956">
    <property type="entry name" value="NON-SPECIFIC PHOSPHOLIPASE C4-RELATED"/>
    <property type="match status" value="1"/>
</dbReference>
<evidence type="ECO:0000256" key="2">
    <source>
        <dbReference type="SAM" id="SignalP"/>
    </source>
</evidence>